<evidence type="ECO:0000256" key="2">
    <source>
        <dbReference type="SAM" id="Phobius"/>
    </source>
</evidence>
<dbReference type="STRING" id="1045774.SAMN05421872_10412"/>
<dbReference type="OrthoDB" id="5189092at2"/>
<name>A0A1G6PG19_9ACTN</name>
<dbReference type="Proteomes" id="UP000199034">
    <property type="component" value="Unassembled WGS sequence"/>
</dbReference>
<feature type="compositionally biased region" description="Pro residues" evidence="1">
    <location>
        <begin position="73"/>
        <end position="86"/>
    </location>
</feature>
<keyword evidence="4" id="KW-1185">Reference proteome</keyword>
<feature type="region of interest" description="Disordered" evidence="1">
    <location>
        <begin position="234"/>
        <end position="276"/>
    </location>
</feature>
<keyword evidence="2" id="KW-0472">Membrane</keyword>
<sequence>MTAPTRGPLTRGPLPAQVYWRRRLAVLGVAVLLVVGVARLLGSGSDGSSASDRAELADAPAAAASSATSDPTTSPPPTPSASPTPVAPTSTAPVPAVPDGPCVDSDVAVTPEVTEAVAGPRHGVTIALQVRTITDEACTWTVSARTLTMKITSGKDDIWSSRECPRVLPKQQVTLRRAESTTLNVTWNARRSDEECSKLTAWAMPGFYHVSAAALAGEPSEVQFELLAPQPAVVTKTVEPRQEKGAKKGAKKDRKPTTPTEEPASTGEPSGAVEPD</sequence>
<keyword evidence="2" id="KW-0812">Transmembrane</keyword>
<gene>
    <name evidence="3" type="ORF">SAMN05421872_10412</name>
</gene>
<evidence type="ECO:0000313" key="4">
    <source>
        <dbReference type="Proteomes" id="UP000199034"/>
    </source>
</evidence>
<dbReference type="RefSeq" id="WP_139175445.1">
    <property type="nucleotide sequence ID" value="NZ_FMZM01000004.1"/>
</dbReference>
<feature type="transmembrane region" description="Helical" evidence="2">
    <location>
        <begin position="24"/>
        <end position="42"/>
    </location>
</feature>
<organism evidence="3 4">
    <name type="scientific">Nocardioides lianchengensis</name>
    <dbReference type="NCBI Taxonomy" id="1045774"/>
    <lineage>
        <taxon>Bacteria</taxon>
        <taxon>Bacillati</taxon>
        <taxon>Actinomycetota</taxon>
        <taxon>Actinomycetes</taxon>
        <taxon>Propionibacteriales</taxon>
        <taxon>Nocardioidaceae</taxon>
        <taxon>Nocardioides</taxon>
    </lineage>
</organism>
<keyword evidence="2" id="KW-1133">Transmembrane helix</keyword>
<protein>
    <submittedName>
        <fullName evidence="3">Uncharacterized protein</fullName>
    </submittedName>
</protein>
<reference evidence="3 4" key="1">
    <citation type="submission" date="2016-10" db="EMBL/GenBank/DDBJ databases">
        <authorList>
            <person name="de Groot N.N."/>
        </authorList>
    </citation>
    <scope>NUCLEOTIDE SEQUENCE [LARGE SCALE GENOMIC DNA]</scope>
    <source>
        <strain evidence="3 4">CGMCC 4.6858</strain>
    </source>
</reference>
<feature type="compositionally biased region" description="Low complexity" evidence="1">
    <location>
        <begin position="44"/>
        <end position="72"/>
    </location>
</feature>
<accession>A0A1G6PG19</accession>
<proteinExistence type="predicted"/>
<evidence type="ECO:0000256" key="1">
    <source>
        <dbReference type="SAM" id="MobiDB-lite"/>
    </source>
</evidence>
<feature type="region of interest" description="Disordered" evidence="1">
    <location>
        <begin position="44"/>
        <end position="106"/>
    </location>
</feature>
<feature type="compositionally biased region" description="Low complexity" evidence="1">
    <location>
        <begin position="87"/>
        <end position="99"/>
    </location>
</feature>
<dbReference type="AlphaFoldDB" id="A0A1G6PG19"/>
<dbReference type="EMBL" id="FMZM01000004">
    <property type="protein sequence ID" value="SDC79202.1"/>
    <property type="molecule type" value="Genomic_DNA"/>
</dbReference>
<evidence type="ECO:0000313" key="3">
    <source>
        <dbReference type="EMBL" id="SDC79202.1"/>
    </source>
</evidence>